<comment type="similarity">
    <text evidence="1">Belongs to the RRN3 family.</text>
</comment>
<feature type="region of interest" description="Disordered" evidence="2">
    <location>
        <begin position="645"/>
        <end position="686"/>
    </location>
</feature>
<evidence type="ECO:0000313" key="4">
    <source>
        <dbReference type="Proteomes" id="UP000319257"/>
    </source>
</evidence>
<evidence type="ECO:0000313" key="3">
    <source>
        <dbReference type="EMBL" id="TPX08897.1"/>
    </source>
</evidence>
<dbReference type="GeneID" id="41977048"/>
<evidence type="ECO:0000256" key="1">
    <source>
        <dbReference type="ARBA" id="ARBA00010098"/>
    </source>
</evidence>
<dbReference type="InterPro" id="IPR016024">
    <property type="entry name" value="ARM-type_fold"/>
</dbReference>
<dbReference type="InParanoid" id="A0A507ANI4"/>
<dbReference type="PANTHER" id="PTHR12790:SF0">
    <property type="entry name" value="RNA POLYMERASE I-SPECIFIC TRANSCRIPTION INITIATION FACTOR RRN3-RELATED"/>
    <property type="match status" value="1"/>
</dbReference>
<dbReference type="AlphaFoldDB" id="A0A507ANI4"/>
<evidence type="ECO:0000256" key="2">
    <source>
        <dbReference type="SAM" id="MobiDB-lite"/>
    </source>
</evidence>
<dbReference type="PANTHER" id="PTHR12790">
    <property type="entry name" value="TRANSCRIPTION INITIATION FACTOR IA RRN3"/>
    <property type="match status" value="1"/>
</dbReference>
<dbReference type="Proteomes" id="UP000319257">
    <property type="component" value="Unassembled WGS sequence"/>
</dbReference>
<gene>
    <name evidence="3" type="ORF">E0L32_009601</name>
</gene>
<dbReference type="SUPFAM" id="SSF48371">
    <property type="entry name" value="ARM repeat"/>
    <property type="match status" value="1"/>
</dbReference>
<evidence type="ECO:0008006" key="5">
    <source>
        <dbReference type="Google" id="ProtNLM"/>
    </source>
</evidence>
<keyword evidence="4" id="KW-1185">Reference proteome</keyword>
<dbReference type="InterPro" id="IPR007991">
    <property type="entry name" value="RNA_pol_I_trans_ini_fac_RRN3"/>
</dbReference>
<proteinExistence type="inferred from homology"/>
<sequence length="686" mass="78844">MTSTPLTRPRPRFTSPTIPSSPATIKSILRPNPTPLLGTRKRGHDEVDEMESPSKRKKTVHFDMSLNMTAEIGKRSLDATKTEVRKALEGHARGQNEDYNDLKDVFANDRQRYLAPIAGDEEDTLRPEELVVYVVALTTCAPLLNKSCSALIKTILQCSWVGRDELFLKAYVQFLAALVSAQGSCMEPVLTMIVDKFKEFRPSTWTVPDFPEVDRETMRERLHAGLRYLLQLFPSARPLLCKLISQRFPYSEESKQIHMSYVDNMLQVRQYAPDLGPEIMEIITNRLVKLDVDMQLDLDDMDDDLVTRVVVQLNSQSDIYDEDEDDSDLESLLSDDPDFDAEANRIEKATHQVQKLDSILDSLFTLYTPIFNNPDSPEARSCLEDMLSEFTNFVLPTYKSRHTQFLIFHFSQRSPALTDTFVGTLFNIAFESNRPTAIRQAAAAYLGSFVARGAHVSRDIVRSIANVLCHRIEMFRTTNQESCRGPDLRRYQQLYAWVQALIYIFCFRWRDLVDSVPELVDPEDPSSYLGHDLEWIPGLRESLNRIIYSPFNPMKVCTPSIVYQFAKLAHHLHLHYIYPLLETNKRVHLSQYVRNAYENGGALRDSGYDPHDDNFLQLESHFPFDPYQLPVSKRWLEGDYISWKPIPGLDRDEDSDSDEESDEGDYEQEGEFEEEDTATDDGHEDD</sequence>
<feature type="compositionally biased region" description="Polar residues" evidence="2">
    <location>
        <begin position="14"/>
        <end position="24"/>
    </location>
</feature>
<name>A0A507ANI4_9PEZI</name>
<dbReference type="GO" id="GO:0006361">
    <property type="term" value="P:transcription initiation at RNA polymerase I promoter"/>
    <property type="evidence" value="ECO:0007669"/>
    <property type="project" value="InterPro"/>
</dbReference>
<protein>
    <recommendedName>
        <fullName evidence="5">RNA polymerase I-specific transcription initiation factor rrn3</fullName>
    </recommendedName>
</protein>
<dbReference type="OrthoDB" id="26970at2759"/>
<dbReference type="Pfam" id="PF05327">
    <property type="entry name" value="RRN3"/>
    <property type="match status" value="1"/>
</dbReference>
<dbReference type="FunCoup" id="A0A507ANI4">
    <property type="interactions" value="614"/>
</dbReference>
<reference evidence="3 4" key="1">
    <citation type="submission" date="2019-06" db="EMBL/GenBank/DDBJ databases">
        <title>Draft genome sequence of the filamentous fungus Phialemoniopsis curvata isolated from diesel fuel.</title>
        <authorList>
            <person name="Varaljay V.A."/>
            <person name="Lyon W.J."/>
            <person name="Crouch A.L."/>
            <person name="Drake C.E."/>
            <person name="Hollomon J.M."/>
            <person name="Nadeau L.J."/>
            <person name="Nunn H.S."/>
            <person name="Stevenson B.S."/>
            <person name="Bojanowski C.L."/>
            <person name="Crookes-Goodson W.J."/>
        </authorList>
    </citation>
    <scope>NUCLEOTIDE SEQUENCE [LARGE SCALE GENOMIC DNA]</scope>
    <source>
        <strain evidence="3 4">D216</strain>
    </source>
</reference>
<feature type="compositionally biased region" description="Acidic residues" evidence="2">
    <location>
        <begin position="651"/>
        <end position="686"/>
    </location>
</feature>
<accession>A0A507ANI4</accession>
<dbReference type="EMBL" id="SKBQ01000071">
    <property type="protein sequence ID" value="TPX08897.1"/>
    <property type="molecule type" value="Genomic_DNA"/>
</dbReference>
<dbReference type="RefSeq" id="XP_030990608.1">
    <property type="nucleotide sequence ID" value="XM_031144584.1"/>
</dbReference>
<dbReference type="GO" id="GO:0005634">
    <property type="term" value="C:nucleus"/>
    <property type="evidence" value="ECO:0007669"/>
    <property type="project" value="TreeGrafter"/>
</dbReference>
<comment type="caution">
    <text evidence="3">The sequence shown here is derived from an EMBL/GenBank/DDBJ whole genome shotgun (WGS) entry which is preliminary data.</text>
</comment>
<feature type="region of interest" description="Disordered" evidence="2">
    <location>
        <begin position="1"/>
        <end position="57"/>
    </location>
</feature>
<organism evidence="3 4">
    <name type="scientific">Thyridium curvatum</name>
    <dbReference type="NCBI Taxonomy" id="1093900"/>
    <lineage>
        <taxon>Eukaryota</taxon>
        <taxon>Fungi</taxon>
        <taxon>Dikarya</taxon>
        <taxon>Ascomycota</taxon>
        <taxon>Pezizomycotina</taxon>
        <taxon>Sordariomycetes</taxon>
        <taxon>Sordariomycetidae</taxon>
        <taxon>Thyridiales</taxon>
        <taxon>Thyridiaceae</taxon>
        <taxon>Thyridium</taxon>
    </lineage>
</organism>
<dbReference type="GO" id="GO:0001181">
    <property type="term" value="F:RNA polymerase I general transcription initiation factor activity"/>
    <property type="evidence" value="ECO:0007669"/>
    <property type="project" value="InterPro"/>
</dbReference>
<dbReference type="STRING" id="1093900.A0A507ANI4"/>
<dbReference type="GO" id="GO:0001042">
    <property type="term" value="F:RNA polymerase I core binding"/>
    <property type="evidence" value="ECO:0007669"/>
    <property type="project" value="TreeGrafter"/>
</dbReference>